<name>A0A378YYM7_9BURK</name>
<evidence type="ECO:0000259" key="12">
    <source>
        <dbReference type="Pfam" id="PF00593"/>
    </source>
</evidence>
<evidence type="ECO:0000259" key="13">
    <source>
        <dbReference type="Pfam" id="PF07715"/>
    </source>
</evidence>
<keyword evidence="5 10" id="KW-0812">Transmembrane</keyword>
<protein>
    <submittedName>
        <fullName evidence="14">Fe(III)-pyochelin receptor</fullName>
    </submittedName>
</protein>
<keyword evidence="8 14" id="KW-0675">Receptor</keyword>
<evidence type="ECO:0000256" key="4">
    <source>
        <dbReference type="ARBA" id="ARBA00022452"/>
    </source>
</evidence>
<dbReference type="GO" id="GO:0015891">
    <property type="term" value="P:siderophore transport"/>
    <property type="evidence" value="ECO:0007669"/>
    <property type="project" value="InterPro"/>
</dbReference>
<gene>
    <name evidence="14" type="primary">fptA</name>
    <name evidence="14" type="ORF">NCTC13160_04416</name>
</gene>
<dbReference type="GO" id="GO:0015344">
    <property type="term" value="F:siderophore uptake transmembrane transporter activity"/>
    <property type="evidence" value="ECO:0007669"/>
    <property type="project" value="TreeGrafter"/>
</dbReference>
<dbReference type="CDD" id="cd01347">
    <property type="entry name" value="ligand_gated_channel"/>
    <property type="match status" value="1"/>
</dbReference>
<comment type="subcellular location">
    <subcellularLocation>
        <location evidence="1 10">Cell outer membrane</location>
        <topology evidence="1 10">Multi-pass membrane protein</topology>
    </subcellularLocation>
</comment>
<sequence length="740" mass="80405">MQTIQNEKPCHAARGRAYDRMRAEGLPPARHALTPVAVALALLGAATVHAQTTPPGANPAAAPDATASLPVANVTAERDAQTEGSLSYGTPVTTIGKTSQAIKDIPNSVSVVPRARMDDQAMTSVADALQFTTGVTAVNYGDGTSYFNSRGYNVGVEFDGVSILSGIQYQPQFDLSMYDRVEVLRGPAGLLDGTGEPGGTVNLVRKRPGDTFAVRSETSVGSWANYRQMIDVTGPLNASGTVRGRAVLTGDMGNKSVTRTDERNVLAYGALEFDLTPRTLLSLSGAYQVNPLHGFDYGQSLLTNRTFLNAPNNSNFSPDWNYAWTSMQEVNAKLAHRLENDIVSTTTVNYRHVLSNSKYAYLGPGIDASTLTARYFAQSQRGENNLLGIDSHLSGPVKAFGRKHEWLFGMSYQLTQQRSLSGGRNLGNFSVFSPPSDEPTIPFTSGNKLQSQQFGLYGQVRVRVLDPLTVVLGGREAWFQQQSQSLLPTEGPWKTTARANQKFIPYGGIVLALTPQINAYFNYSAIFAPQTATTFDAQGLPPREGKQYEVGLKGAFLGGRLNATVAAFRMTDTNRAVADPLHPTGSVAAGAAQSQGWEAEVTGQVSRNWNVYAGYTLLNSRYNSDPSLVGQALDGEEPQHLFKLYTTYRFSDRAFDGLLNGLRVGGGVRIQSSTYRTVGAAQGGYAVWDAMLAYRVNRHLEAQLNVNNVFDRDYYARVPSTFYGIYGERRNVMLTLRADY</sequence>
<dbReference type="Proteomes" id="UP000254573">
    <property type="component" value="Unassembled WGS sequence"/>
</dbReference>
<evidence type="ECO:0000256" key="6">
    <source>
        <dbReference type="ARBA" id="ARBA00023077"/>
    </source>
</evidence>
<evidence type="ECO:0000256" key="5">
    <source>
        <dbReference type="ARBA" id="ARBA00022692"/>
    </source>
</evidence>
<evidence type="ECO:0000256" key="8">
    <source>
        <dbReference type="ARBA" id="ARBA00023170"/>
    </source>
</evidence>
<keyword evidence="9 10" id="KW-0998">Cell outer membrane</keyword>
<dbReference type="InterPro" id="IPR036942">
    <property type="entry name" value="Beta-barrel_TonB_sf"/>
</dbReference>
<dbReference type="Gene3D" id="2.170.130.10">
    <property type="entry name" value="TonB-dependent receptor, plug domain"/>
    <property type="match status" value="1"/>
</dbReference>
<evidence type="ECO:0000313" key="15">
    <source>
        <dbReference type="Proteomes" id="UP000254573"/>
    </source>
</evidence>
<dbReference type="Gene3D" id="2.40.170.20">
    <property type="entry name" value="TonB-dependent receptor, beta-barrel domain"/>
    <property type="match status" value="1"/>
</dbReference>
<evidence type="ECO:0000256" key="3">
    <source>
        <dbReference type="ARBA" id="ARBA00022448"/>
    </source>
</evidence>
<dbReference type="GO" id="GO:0038023">
    <property type="term" value="F:signaling receptor activity"/>
    <property type="evidence" value="ECO:0007669"/>
    <property type="project" value="InterPro"/>
</dbReference>
<evidence type="ECO:0000313" key="14">
    <source>
        <dbReference type="EMBL" id="SUA81551.1"/>
    </source>
</evidence>
<proteinExistence type="inferred from homology"/>
<dbReference type="PANTHER" id="PTHR32552:SF74">
    <property type="entry name" value="HYDROXAMATE SIDEROPHORE RECEPTOR FHUE"/>
    <property type="match status" value="1"/>
</dbReference>
<evidence type="ECO:0000256" key="10">
    <source>
        <dbReference type="PROSITE-ProRule" id="PRU01360"/>
    </source>
</evidence>
<dbReference type="EMBL" id="UGSG01000001">
    <property type="protein sequence ID" value="SUA81551.1"/>
    <property type="molecule type" value="Genomic_DNA"/>
</dbReference>
<dbReference type="InterPro" id="IPR000531">
    <property type="entry name" value="Beta-barrel_TonB"/>
</dbReference>
<dbReference type="Pfam" id="PF07715">
    <property type="entry name" value="Plug"/>
    <property type="match status" value="1"/>
</dbReference>
<dbReference type="Pfam" id="PF00593">
    <property type="entry name" value="TonB_dep_Rec_b-barrel"/>
    <property type="match status" value="1"/>
</dbReference>
<accession>A0A378YYM7</accession>
<organism evidence="14 15">
    <name type="scientific">Pandoraea pnomenusa</name>
    <dbReference type="NCBI Taxonomy" id="93220"/>
    <lineage>
        <taxon>Bacteria</taxon>
        <taxon>Pseudomonadati</taxon>
        <taxon>Pseudomonadota</taxon>
        <taxon>Betaproteobacteria</taxon>
        <taxon>Burkholderiales</taxon>
        <taxon>Burkholderiaceae</taxon>
        <taxon>Pandoraea</taxon>
    </lineage>
</organism>
<evidence type="ECO:0000256" key="11">
    <source>
        <dbReference type="RuleBase" id="RU003357"/>
    </source>
</evidence>
<keyword evidence="4 10" id="KW-1134">Transmembrane beta strand</keyword>
<keyword evidence="7 10" id="KW-0472">Membrane</keyword>
<comment type="similarity">
    <text evidence="2 10 11">Belongs to the TonB-dependent receptor family.</text>
</comment>
<evidence type="ECO:0000256" key="9">
    <source>
        <dbReference type="ARBA" id="ARBA00023237"/>
    </source>
</evidence>
<evidence type="ECO:0000256" key="2">
    <source>
        <dbReference type="ARBA" id="ARBA00009810"/>
    </source>
</evidence>
<feature type="domain" description="TonB-dependent receptor-like beta-barrel" evidence="12">
    <location>
        <begin position="296"/>
        <end position="709"/>
    </location>
</feature>
<dbReference type="NCBIfam" id="TIGR01783">
    <property type="entry name" value="TonB-siderophor"/>
    <property type="match status" value="1"/>
</dbReference>
<dbReference type="InterPro" id="IPR037066">
    <property type="entry name" value="Plug_dom_sf"/>
</dbReference>
<dbReference type="InterPro" id="IPR012910">
    <property type="entry name" value="Plug_dom"/>
</dbReference>
<feature type="domain" description="TonB-dependent receptor plug" evidence="13">
    <location>
        <begin position="102"/>
        <end position="200"/>
    </location>
</feature>
<dbReference type="PANTHER" id="PTHR32552">
    <property type="entry name" value="FERRICHROME IRON RECEPTOR-RELATED"/>
    <property type="match status" value="1"/>
</dbReference>
<evidence type="ECO:0000256" key="7">
    <source>
        <dbReference type="ARBA" id="ARBA00023136"/>
    </source>
</evidence>
<keyword evidence="3 10" id="KW-0813">Transport</keyword>
<dbReference type="InterPro" id="IPR039426">
    <property type="entry name" value="TonB-dep_rcpt-like"/>
</dbReference>
<reference evidence="14 15" key="1">
    <citation type="submission" date="2018-06" db="EMBL/GenBank/DDBJ databases">
        <authorList>
            <consortium name="Pathogen Informatics"/>
            <person name="Doyle S."/>
        </authorList>
    </citation>
    <scope>NUCLEOTIDE SEQUENCE [LARGE SCALE GENOMIC DNA]</scope>
    <source>
        <strain evidence="14 15">NCTC13160</strain>
    </source>
</reference>
<dbReference type="InterPro" id="IPR010105">
    <property type="entry name" value="TonB_sidphr_rcpt"/>
</dbReference>
<dbReference type="PROSITE" id="PS52016">
    <property type="entry name" value="TONB_DEPENDENT_REC_3"/>
    <property type="match status" value="1"/>
</dbReference>
<dbReference type="AlphaFoldDB" id="A0A378YYM7"/>
<dbReference type="SUPFAM" id="SSF56935">
    <property type="entry name" value="Porins"/>
    <property type="match status" value="1"/>
</dbReference>
<dbReference type="KEGG" id="ppnm:LV28_22405"/>
<keyword evidence="6 11" id="KW-0798">TonB box</keyword>
<dbReference type="GO" id="GO:0009279">
    <property type="term" value="C:cell outer membrane"/>
    <property type="evidence" value="ECO:0007669"/>
    <property type="project" value="UniProtKB-SubCell"/>
</dbReference>
<dbReference type="STRING" id="93220.A6P55_18895"/>
<evidence type="ECO:0000256" key="1">
    <source>
        <dbReference type="ARBA" id="ARBA00004571"/>
    </source>
</evidence>